<accession>X1ESW7</accession>
<dbReference type="InterPro" id="IPR001227">
    <property type="entry name" value="Ac_transferase_dom_sf"/>
</dbReference>
<dbReference type="Gene3D" id="3.40.366.10">
    <property type="entry name" value="Malonyl-Coenzyme A Acyl Carrier Protein, domain 2"/>
    <property type="match status" value="1"/>
</dbReference>
<dbReference type="GO" id="GO:0016740">
    <property type="term" value="F:transferase activity"/>
    <property type="evidence" value="ECO:0007669"/>
    <property type="project" value="InterPro"/>
</dbReference>
<organism evidence="1">
    <name type="scientific">marine sediment metagenome</name>
    <dbReference type="NCBI Taxonomy" id="412755"/>
    <lineage>
        <taxon>unclassified sequences</taxon>
        <taxon>metagenomes</taxon>
        <taxon>ecological metagenomes</taxon>
    </lineage>
</organism>
<dbReference type="PANTHER" id="PTHR47170">
    <property type="entry name" value="MALONYL-COA ACP TRANSACYLASE, ACP-BINDING"/>
    <property type="match status" value="1"/>
</dbReference>
<dbReference type="EMBL" id="BART01037857">
    <property type="protein sequence ID" value="GAH11733.1"/>
    <property type="molecule type" value="Genomic_DNA"/>
</dbReference>
<gene>
    <name evidence="1" type="ORF">S01H4_63118</name>
</gene>
<dbReference type="PANTHER" id="PTHR47170:SF2">
    <property type="entry name" value="MALONYL-COA:ACP TRANSACYLASE (MAT) DOMAIN-CONTAINING PROTEIN"/>
    <property type="match status" value="1"/>
</dbReference>
<feature type="non-terminal residue" evidence="1">
    <location>
        <position position="51"/>
    </location>
</feature>
<dbReference type="InterPro" id="IPR052760">
    <property type="entry name" value="Mitochondrial_malonyltrans"/>
</dbReference>
<dbReference type="InterPro" id="IPR016035">
    <property type="entry name" value="Acyl_Trfase/lysoPLipase"/>
</dbReference>
<proteinExistence type="predicted"/>
<protein>
    <submittedName>
        <fullName evidence="1">Uncharacterized protein</fullName>
    </submittedName>
</protein>
<evidence type="ECO:0000313" key="1">
    <source>
        <dbReference type="EMBL" id="GAH11733.1"/>
    </source>
</evidence>
<dbReference type="SUPFAM" id="SSF52151">
    <property type="entry name" value="FabD/lysophospholipase-like"/>
    <property type="match status" value="1"/>
</dbReference>
<sequence>MKRAFIFPGQGSQAVGMGKDFYDQFSAARDFFNRANEVLGYKITRLCFEGP</sequence>
<comment type="caution">
    <text evidence="1">The sequence shown here is derived from an EMBL/GenBank/DDBJ whole genome shotgun (WGS) entry which is preliminary data.</text>
</comment>
<dbReference type="AlphaFoldDB" id="X1ESW7"/>
<name>X1ESW7_9ZZZZ</name>
<reference evidence="1" key="1">
    <citation type="journal article" date="2014" name="Front. Microbiol.">
        <title>High frequency of phylogenetically diverse reductive dehalogenase-homologous genes in deep subseafloor sedimentary metagenomes.</title>
        <authorList>
            <person name="Kawai M."/>
            <person name="Futagami T."/>
            <person name="Toyoda A."/>
            <person name="Takaki Y."/>
            <person name="Nishi S."/>
            <person name="Hori S."/>
            <person name="Arai W."/>
            <person name="Tsubouchi T."/>
            <person name="Morono Y."/>
            <person name="Uchiyama I."/>
            <person name="Ito T."/>
            <person name="Fujiyama A."/>
            <person name="Inagaki F."/>
            <person name="Takami H."/>
        </authorList>
    </citation>
    <scope>NUCLEOTIDE SEQUENCE</scope>
    <source>
        <strain evidence="1">Expedition CK06-06</strain>
    </source>
</reference>